<dbReference type="EMBL" id="JBHSDH010000013">
    <property type="protein sequence ID" value="MFC4292437.1"/>
    <property type="molecule type" value="Genomic_DNA"/>
</dbReference>
<protein>
    <submittedName>
        <fullName evidence="2">GNAT family N-acetyltransferase</fullName>
    </submittedName>
</protein>
<feature type="domain" description="BioF2-like acetyltransferase" evidence="1">
    <location>
        <begin position="201"/>
        <end position="326"/>
    </location>
</feature>
<evidence type="ECO:0000259" key="1">
    <source>
        <dbReference type="Pfam" id="PF13480"/>
    </source>
</evidence>
<keyword evidence="3" id="KW-1185">Reference proteome</keyword>
<proteinExistence type="predicted"/>
<accession>A0ABV8RGE4</accession>
<reference evidence="3" key="1">
    <citation type="journal article" date="2019" name="Int. J. Syst. Evol. Microbiol.">
        <title>The Global Catalogue of Microorganisms (GCM) 10K type strain sequencing project: providing services to taxonomists for standard genome sequencing and annotation.</title>
        <authorList>
            <consortium name="The Broad Institute Genomics Platform"/>
            <consortium name="The Broad Institute Genome Sequencing Center for Infectious Disease"/>
            <person name="Wu L."/>
            <person name="Ma J."/>
        </authorList>
    </citation>
    <scope>NUCLEOTIDE SEQUENCE [LARGE SCALE GENOMIC DNA]</scope>
    <source>
        <strain evidence="3">CECT 8531</strain>
    </source>
</reference>
<comment type="caution">
    <text evidence="2">The sequence shown here is derived from an EMBL/GenBank/DDBJ whole genome shotgun (WGS) entry which is preliminary data.</text>
</comment>
<dbReference type="SUPFAM" id="SSF55729">
    <property type="entry name" value="Acyl-CoA N-acyltransferases (Nat)"/>
    <property type="match status" value="1"/>
</dbReference>
<dbReference type="InterPro" id="IPR038740">
    <property type="entry name" value="BioF2-like_GNAT_dom"/>
</dbReference>
<dbReference type="RefSeq" id="WP_381423124.1">
    <property type="nucleotide sequence ID" value="NZ_JBHSDH010000013.1"/>
</dbReference>
<name>A0ABV8RGE4_9SPHN</name>
<organism evidence="2 3">
    <name type="scientific">Sphingorhabdus arenilitoris</name>
    <dbReference type="NCBI Taxonomy" id="1490041"/>
    <lineage>
        <taxon>Bacteria</taxon>
        <taxon>Pseudomonadati</taxon>
        <taxon>Pseudomonadota</taxon>
        <taxon>Alphaproteobacteria</taxon>
        <taxon>Sphingomonadales</taxon>
        <taxon>Sphingomonadaceae</taxon>
        <taxon>Sphingorhabdus</taxon>
    </lineage>
</organism>
<gene>
    <name evidence="2" type="ORF">ACFOWX_08420</name>
</gene>
<dbReference type="InterPro" id="IPR016181">
    <property type="entry name" value="Acyl_CoA_acyltransferase"/>
</dbReference>
<evidence type="ECO:0000313" key="2">
    <source>
        <dbReference type="EMBL" id="MFC4292437.1"/>
    </source>
</evidence>
<dbReference type="Proteomes" id="UP001595887">
    <property type="component" value="Unassembled WGS sequence"/>
</dbReference>
<evidence type="ECO:0000313" key="3">
    <source>
        <dbReference type="Proteomes" id="UP001595887"/>
    </source>
</evidence>
<sequence>MRQQVQQRQRKLADIYPPSLALRLMDTKDIDQADFRSAWNVLAENASEPNPFCEYWFLRPAFRAFDTHDHVSLFTLWDNESGPKPKLVGLVPIGREVQYGRWPLPHLQNWLHPNAFLGVPLIHRAYERLFWEGLLAHLDRHGGHNIFFHINGVPIGGPVQSALADVCAAQGRKMELVHSQERAMLQSALSPSQYYEAAMRSKKRKELRRQKNRLSEHGELTFRRSSDDVALDQWVEEFLALEKRGWKGEEGSALDCAEETRLLFQQSLAGAAAYGRLERLDLRLNGEPIAMLVNFLCPPGSFSFKTAFDEKYARYSPGVLLQIENLDLLLLSDVDWCDSCAAEGHPMIDSVWTERRAIGRYSVAIGGMARRAIFGLLLQAETAKMERKGQM</sequence>
<dbReference type="Pfam" id="PF13480">
    <property type="entry name" value="Acetyltransf_6"/>
    <property type="match status" value="1"/>
</dbReference>